<keyword evidence="12" id="KW-1185">Reference proteome</keyword>
<dbReference type="AlphaFoldDB" id="A0A7X4HE54"/>
<evidence type="ECO:0000256" key="8">
    <source>
        <dbReference type="ARBA" id="ARBA00023064"/>
    </source>
</evidence>
<dbReference type="GO" id="GO:0046316">
    <property type="term" value="F:gluconokinase activity"/>
    <property type="evidence" value="ECO:0007669"/>
    <property type="project" value="UniProtKB-EC"/>
</dbReference>
<dbReference type="NCBIfam" id="TIGR01313">
    <property type="entry name" value="therm_gnt_kin"/>
    <property type="match status" value="1"/>
</dbReference>
<comment type="caution">
    <text evidence="11">The sequence shown here is derived from an EMBL/GenBank/DDBJ whole genome shotgun (WGS) entry which is preliminary data.</text>
</comment>
<dbReference type="FunFam" id="3.40.50.300:FF:000522">
    <property type="entry name" value="Gluconokinase"/>
    <property type="match status" value="1"/>
</dbReference>
<keyword evidence="6 10" id="KW-0418">Kinase</keyword>
<evidence type="ECO:0000313" key="12">
    <source>
        <dbReference type="Proteomes" id="UP000450676"/>
    </source>
</evidence>
<dbReference type="Pfam" id="PF01202">
    <property type="entry name" value="SKI"/>
    <property type="match status" value="1"/>
</dbReference>
<comment type="similarity">
    <text evidence="2 10">Belongs to the gluconokinase GntK/GntV family.</text>
</comment>
<dbReference type="EC" id="2.7.1.12" evidence="3 10"/>
<keyword evidence="8" id="KW-0311">Gluconate utilization</keyword>
<evidence type="ECO:0000256" key="5">
    <source>
        <dbReference type="ARBA" id="ARBA00022741"/>
    </source>
</evidence>
<dbReference type="InterPro" id="IPR006001">
    <property type="entry name" value="Therm_gnt_kin"/>
</dbReference>
<dbReference type="GO" id="GO:0019521">
    <property type="term" value="P:D-gluconate metabolic process"/>
    <property type="evidence" value="ECO:0007669"/>
    <property type="project" value="UniProtKB-KW"/>
</dbReference>
<evidence type="ECO:0000256" key="1">
    <source>
        <dbReference type="ARBA" id="ARBA00004761"/>
    </source>
</evidence>
<dbReference type="PANTHER" id="PTHR43442">
    <property type="entry name" value="GLUCONOKINASE-RELATED"/>
    <property type="match status" value="1"/>
</dbReference>
<dbReference type="SUPFAM" id="SSF52540">
    <property type="entry name" value="P-loop containing nucleoside triphosphate hydrolases"/>
    <property type="match status" value="1"/>
</dbReference>
<dbReference type="Proteomes" id="UP000450676">
    <property type="component" value="Unassembled WGS sequence"/>
</dbReference>
<keyword evidence="4 10" id="KW-0808">Transferase</keyword>
<dbReference type="EMBL" id="WWCU01000017">
    <property type="protein sequence ID" value="MYN08872.1"/>
    <property type="molecule type" value="Genomic_DNA"/>
</dbReference>
<evidence type="ECO:0000256" key="7">
    <source>
        <dbReference type="ARBA" id="ARBA00022840"/>
    </source>
</evidence>
<dbReference type="InterPro" id="IPR027417">
    <property type="entry name" value="P-loop_NTPase"/>
</dbReference>
<sequence length="158" mass="17198">MGVCGCGKSSVGGRLAESLGAKFLEGDAFHSPANVAKMSAGTPLTDADRAEWLLQLMAEIRNARETGASLVLSCSALKRRYRDLLREGDPELRFAHLAGDRELIANRMLARINHYMPLSLLDSQLNVLEPLQADEAGITLDIRKEPAQLITDILNSNP</sequence>
<reference evidence="11 12" key="1">
    <citation type="submission" date="2019-12" db="EMBL/GenBank/DDBJ databases">
        <title>Novel species isolated from a subtropical stream in China.</title>
        <authorList>
            <person name="Lu H."/>
        </authorList>
    </citation>
    <scope>NUCLEOTIDE SEQUENCE [LARGE SCALE GENOMIC DNA]</scope>
    <source>
        <strain evidence="11 12">FT127W</strain>
    </source>
</reference>
<evidence type="ECO:0000256" key="9">
    <source>
        <dbReference type="ARBA" id="ARBA00048090"/>
    </source>
</evidence>
<dbReference type="Gene3D" id="3.40.50.300">
    <property type="entry name" value="P-loop containing nucleotide triphosphate hydrolases"/>
    <property type="match status" value="1"/>
</dbReference>
<evidence type="ECO:0000313" key="11">
    <source>
        <dbReference type="EMBL" id="MYN08872.1"/>
    </source>
</evidence>
<protein>
    <recommendedName>
        <fullName evidence="3 10">Gluconokinase</fullName>
        <ecNumber evidence="3 10">2.7.1.12</ecNumber>
    </recommendedName>
</protein>
<accession>A0A7X4HE54</accession>
<gene>
    <name evidence="11" type="ORF">GTP77_16195</name>
</gene>
<dbReference type="CDD" id="cd02021">
    <property type="entry name" value="GntK"/>
    <property type="match status" value="1"/>
</dbReference>
<name>A0A7X4HE54_9BURK</name>
<dbReference type="PANTHER" id="PTHR43442:SF3">
    <property type="entry name" value="GLUCONOKINASE-RELATED"/>
    <property type="match status" value="1"/>
</dbReference>
<evidence type="ECO:0000256" key="4">
    <source>
        <dbReference type="ARBA" id="ARBA00022679"/>
    </source>
</evidence>
<keyword evidence="5 10" id="KW-0547">Nucleotide-binding</keyword>
<comment type="pathway">
    <text evidence="1">Carbohydrate acid metabolism.</text>
</comment>
<comment type="catalytic activity">
    <reaction evidence="9 10">
        <text>D-gluconate + ATP = 6-phospho-D-gluconate + ADP + H(+)</text>
        <dbReference type="Rhea" id="RHEA:19433"/>
        <dbReference type="ChEBI" id="CHEBI:15378"/>
        <dbReference type="ChEBI" id="CHEBI:18391"/>
        <dbReference type="ChEBI" id="CHEBI:30616"/>
        <dbReference type="ChEBI" id="CHEBI:58759"/>
        <dbReference type="ChEBI" id="CHEBI:456216"/>
        <dbReference type="EC" id="2.7.1.12"/>
    </reaction>
</comment>
<dbReference type="GO" id="GO:0005737">
    <property type="term" value="C:cytoplasm"/>
    <property type="evidence" value="ECO:0007669"/>
    <property type="project" value="TreeGrafter"/>
</dbReference>
<evidence type="ECO:0000256" key="6">
    <source>
        <dbReference type="ARBA" id="ARBA00022777"/>
    </source>
</evidence>
<dbReference type="InterPro" id="IPR031322">
    <property type="entry name" value="Shikimate/glucono_kinase"/>
</dbReference>
<keyword evidence="7 10" id="KW-0067">ATP-binding</keyword>
<organism evidence="11 12">
    <name type="scientific">Pseudoduganella aquatica</name>
    <dbReference type="NCBI Taxonomy" id="2660641"/>
    <lineage>
        <taxon>Bacteria</taxon>
        <taxon>Pseudomonadati</taxon>
        <taxon>Pseudomonadota</taxon>
        <taxon>Betaproteobacteria</taxon>
        <taxon>Burkholderiales</taxon>
        <taxon>Oxalobacteraceae</taxon>
        <taxon>Telluria group</taxon>
        <taxon>Pseudoduganella</taxon>
    </lineage>
</organism>
<evidence type="ECO:0000256" key="2">
    <source>
        <dbReference type="ARBA" id="ARBA00008420"/>
    </source>
</evidence>
<evidence type="ECO:0000256" key="10">
    <source>
        <dbReference type="RuleBase" id="RU363066"/>
    </source>
</evidence>
<evidence type="ECO:0000256" key="3">
    <source>
        <dbReference type="ARBA" id="ARBA00012054"/>
    </source>
</evidence>
<proteinExistence type="inferred from homology"/>
<dbReference type="GO" id="GO:0005524">
    <property type="term" value="F:ATP binding"/>
    <property type="evidence" value="ECO:0007669"/>
    <property type="project" value="UniProtKB-KW"/>
</dbReference>